<dbReference type="InterPro" id="IPR000835">
    <property type="entry name" value="HTH_MarR-typ"/>
</dbReference>
<organism evidence="2 3">
    <name type="scientific">Nocardioides lentus</name>
    <dbReference type="NCBI Taxonomy" id="338077"/>
    <lineage>
        <taxon>Bacteria</taxon>
        <taxon>Bacillati</taxon>
        <taxon>Actinomycetota</taxon>
        <taxon>Actinomycetes</taxon>
        <taxon>Propionibacteriales</taxon>
        <taxon>Nocardioidaceae</taxon>
        <taxon>Nocardioides</taxon>
    </lineage>
</organism>
<evidence type="ECO:0000259" key="1">
    <source>
        <dbReference type="PROSITE" id="PS50995"/>
    </source>
</evidence>
<dbReference type="SUPFAM" id="SSF46785">
    <property type="entry name" value="Winged helix' DNA-binding domain"/>
    <property type="match status" value="1"/>
</dbReference>
<comment type="caution">
    <text evidence="2">The sequence shown here is derived from an EMBL/GenBank/DDBJ whole genome shotgun (WGS) entry which is preliminary data.</text>
</comment>
<evidence type="ECO:0000313" key="3">
    <source>
        <dbReference type="Proteomes" id="UP001501612"/>
    </source>
</evidence>
<dbReference type="PROSITE" id="PS50995">
    <property type="entry name" value="HTH_MARR_2"/>
    <property type="match status" value="1"/>
</dbReference>
<dbReference type="InterPro" id="IPR036388">
    <property type="entry name" value="WH-like_DNA-bd_sf"/>
</dbReference>
<evidence type="ECO:0000313" key="2">
    <source>
        <dbReference type="EMBL" id="GAA1914611.1"/>
    </source>
</evidence>
<proteinExistence type="predicted"/>
<protein>
    <submittedName>
        <fullName evidence="2">MarR family transcriptional regulator</fullName>
    </submittedName>
</protein>
<accession>A0ABN2P935</accession>
<dbReference type="Proteomes" id="UP001501612">
    <property type="component" value="Unassembled WGS sequence"/>
</dbReference>
<sequence length="159" mass="17645">MPDDTPWLDPDERGAWVALVRTMLRLPATLDTQLQREAGVTFFEYLVIAMLSETDDRTLQMSELADLTAASLSRLSHVVSRMESRGLVRRERIPGTGRRTAATLTDEGLALIAGAAPDHVVHVRSLVVDAVDRDDLAAVRRVAERISERIDDERSGPTR</sequence>
<dbReference type="PANTHER" id="PTHR33164">
    <property type="entry name" value="TRANSCRIPTIONAL REGULATOR, MARR FAMILY"/>
    <property type="match status" value="1"/>
</dbReference>
<reference evidence="2 3" key="1">
    <citation type="journal article" date="2019" name="Int. J. Syst. Evol. Microbiol.">
        <title>The Global Catalogue of Microorganisms (GCM) 10K type strain sequencing project: providing services to taxonomists for standard genome sequencing and annotation.</title>
        <authorList>
            <consortium name="The Broad Institute Genomics Platform"/>
            <consortium name="The Broad Institute Genome Sequencing Center for Infectious Disease"/>
            <person name="Wu L."/>
            <person name="Ma J."/>
        </authorList>
    </citation>
    <scope>NUCLEOTIDE SEQUENCE [LARGE SCALE GENOMIC DNA]</scope>
    <source>
        <strain evidence="2 3">JCM 14046</strain>
    </source>
</reference>
<dbReference type="EMBL" id="BAAAMY010000004">
    <property type="protein sequence ID" value="GAA1914611.1"/>
    <property type="molecule type" value="Genomic_DNA"/>
</dbReference>
<dbReference type="PANTHER" id="PTHR33164:SF99">
    <property type="entry name" value="MARR FAMILY REGULATORY PROTEIN"/>
    <property type="match status" value="1"/>
</dbReference>
<keyword evidence="3" id="KW-1185">Reference proteome</keyword>
<name>A0ABN2P935_9ACTN</name>
<dbReference type="Gene3D" id="1.10.10.10">
    <property type="entry name" value="Winged helix-like DNA-binding domain superfamily/Winged helix DNA-binding domain"/>
    <property type="match status" value="1"/>
</dbReference>
<dbReference type="InterPro" id="IPR036390">
    <property type="entry name" value="WH_DNA-bd_sf"/>
</dbReference>
<dbReference type="SMART" id="SM00347">
    <property type="entry name" value="HTH_MARR"/>
    <property type="match status" value="1"/>
</dbReference>
<dbReference type="Pfam" id="PF12802">
    <property type="entry name" value="MarR_2"/>
    <property type="match status" value="1"/>
</dbReference>
<dbReference type="InterPro" id="IPR039422">
    <property type="entry name" value="MarR/SlyA-like"/>
</dbReference>
<dbReference type="RefSeq" id="WP_344005738.1">
    <property type="nucleotide sequence ID" value="NZ_BAAAMY010000004.1"/>
</dbReference>
<gene>
    <name evidence="2" type="ORF">GCM10009737_15010</name>
</gene>
<feature type="domain" description="HTH marR-type" evidence="1">
    <location>
        <begin position="16"/>
        <end position="148"/>
    </location>
</feature>